<accession>G4NV13</accession>
<reference evidence="1 2" key="1">
    <citation type="journal article" date="2012" name="J. Bacteriol.">
        <title>Whole-genome sequences of Bacillus subtilis and close relatives.</title>
        <authorList>
            <person name="Earl A.M."/>
            <person name="Eppinger M."/>
            <person name="Fricke W.F."/>
            <person name="Rosovitz M.J."/>
            <person name="Rasko D.A."/>
            <person name="Daugherty S."/>
            <person name="Losick R."/>
            <person name="Kolter R."/>
            <person name="Ravel J."/>
        </authorList>
    </citation>
    <scope>NUCLEOTIDE SEQUENCE [LARGE SCALE GENOMIC DNA]</scope>
    <source>
        <strain evidence="2">DSM 15029 / JCM 12233 / NBRC 101239 / NRRL B-23049 / TU-B-10</strain>
    </source>
</reference>
<evidence type="ECO:0000313" key="2">
    <source>
        <dbReference type="Proteomes" id="UP000002651"/>
    </source>
</evidence>
<keyword evidence="2" id="KW-1185">Reference proteome</keyword>
<evidence type="ECO:0000313" key="1">
    <source>
        <dbReference type="EMBL" id="AEP86251.1"/>
    </source>
</evidence>
<proteinExistence type="predicted"/>
<dbReference type="KEGG" id="bst:GYO_1605"/>
<dbReference type="EMBL" id="CP002905">
    <property type="protein sequence ID" value="AEP86251.1"/>
    <property type="molecule type" value="Genomic_DNA"/>
</dbReference>
<gene>
    <name evidence="1" type="ordered locus">GYO_1605</name>
</gene>
<sequence length="58" mass="6536">MPRPFHANRPYIQRGLSHFSQSASDISSQISHPVHVKMYDDIKKSLPAAPEGKSITIY</sequence>
<name>G4NV13_BACS4</name>
<dbReference type="HOGENOM" id="CLU_2969886_0_0_9"/>
<dbReference type="STRING" id="1052585.GYO_1605"/>
<dbReference type="AlphaFoldDB" id="G4NV13"/>
<protein>
    <submittedName>
        <fullName evidence="1">Uncharacterized protein</fullName>
    </submittedName>
</protein>
<dbReference type="Proteomes" id="UP000002651">
    <property type="component" value="Chromosome"/>
</dbReference>
<organism evidence="1 2">
    <name type="scientific">Bacillus spizizenii (strain DSM 15029 / JCM 12233 / NBRC 101239 / NRRL B-23049 / TU-B-10)</name>
    <name type="common">Bacillus subtilis subsp. spizizenii</name>
    <dbReference type="NCBI Taxonomy" id="1052585"/>
    <lineage>
        <taxon>Bacteria</taxon>
        <taxon>Bacillati</taxon>
        <taxon>Bacillota</taxon>
        <taxon>Bacilli</taxon>
        <taxon>Bacillales</taxon>
        <taxon>Bacillaceae</taxon>
        <taxon>Bacillus</taxon>
    </lineage>
</organism>